<dbReference type="OrthoDB" id="8249012at2759"/>
<evidence type="ECO:0000313" key="2">
    <source>
        <dbReference type="EMBL" id="PWN88365.1"/>
    </source>
</evidence>
<dbReference type="GeneID" id="37046084"/>
<keyword evidence="3" id="KW-1185">Reference proteome</keyword>
<dbReference type="EMBL" id="KZ819638">
    <property type="protein sequence ID" value="PWN88365.1"/>
    <property type="molecule type" value="Genomic_DNA"/>
</dbReference>
<dbReference type="PANTHER" id="PTHR21521">
    <property type="entry name" value="AMUN, ISOFORM A"/>
    <property type="match status" value="1"/>
</dbReference>
<proteinExistence type="predicted"/>
<feature type="region of interest" description="Disordered" evidence="1">
    <location>
        <begin position="207"/>
        <end position="252"/>
    </location>
</feature>
<gene>
    <name evidence="2" type="ORF">FA10DRAFT_287909</name>
</gene>
<dbReference type="PANTHER" id="PTHR21521:SF0">
    <property type="entry name" value="AMUN, ISOFORM A"/>
    <property type="match status" value="1"/>
</dbReference>
<organism evidence="2 3">
    <name type="scientific">Acaromyces ingoldii</name>
    <dbReference type="NCBI Taxonomy" id="215250"/>
    <lineage>
        <taxon>Eukaryota</taxon>
        <taxon>Fungi</taxon>
        <taxon>Dikarya</taxon>
        <taxon>Basidiomycota</taxon>
        <taxon>Ustilaginomycotina</taxon>
        <taxon>Exobasidiomycetes</taxon>
        <taxon>Exobasidiales</taxon>
        <taxon>Cryptobasidiaceae</taxon>
        <taxon>Acaromyces</taxon>
    </lineage>
</organism>
<sequence length="252" mass="28206">MASASAPTHAQLEASLASYDSALLSKDPSGELLRLDKYLRTDLRDRMKTRRKVHGAAHLEKAELEDIMRWKLKRGKFRPTLMGLIAKNSPEAVEEQTRLVDSLIHCDGTGEKKAAQDKGTRRKEAMAAGCKLKGVGPATCSALLSLFSEGEEAFMSDESLLYAAGFKGSMKYNLKEWEWFVQKMQERKEKEGWESVATLERAAWAWAHRESDDGNDGEERKEGGVGKRKTKEASTDIEAKEAANKVKRRKKS</sequence>
<feature type="compositionally biased region" description="Basic and acidic residues" evidence="1">
    <location>
        <begin position="207"/>
        <end position="244"/>
    </location>
</feature>
<evidence type="ECO:0000313" key="3">
    <source>
        <dbReference type="Proteomes" id="UP000245768"/>
    </source>
</evidence>
<protein>
    <submittedName>
        <fullName evidence="2">Uncharacterized protein</fullName>
    </submittedName>
</protein>
<name>A0A316YKX0_9BASI</name>
<dbReference type="Proteomes" id="UP000245768">
    <property type="component" value="Unassembled WGS sequence"/>
</dbReference>
<reference evidence="2 3" key="1">
    <citation type="journal article" date="2018" name="Mol. Biol. Evol.">
        <title>Broad Genomic Sampling Reveals a Smut Pathogenic Ancestry of the Fungal Clade Ustilaginomycotina.</title>
        <authorList>
            <person name="Kijpornyongpan T."/>
            <person name="Mondo S.J."/>
            <person name="Barry K."/>
            <person name="Sandor L."/>
            <person name="Lee J."/>
            <person name="Lipzen A."/>
            <person name="Pangilinan J."/>
            <person name="LaButti K."/>
            <person name="Hainaut M."/>
            <person name="Henrissat B."/>
            <person name="Grigoriev I.V."/>
            <person name="Spatafora J.W."/>
            <person name="Aime M.C."/>
        </authorList>
    </citation>
    <scope>NUCLEOTIDE SEQUENCE [LARGE SCALE GENOMIC DNA]</scope>
    <source>
        <strain evidence="2 3">MCA 4198</strain>
    </source>
</reference>
<dbReference type="InParanoid" id="A0A316YKX0"/>
<dbReference type="STRING" id="215250.A0A316YKX0"/>
<dbReference type="RefSeq" id="XP_025375563.1">
    <property type="nucleotide sequence ID" value="XM_025524168.1"/>
</dbReference>
<accession>A0A316YKX0</accession>
<evidence type="ECO:0000256" key="1">
    <source>
        <dbReference type="SAM" id="MobiDB-lite"/>
    </source>
</evidence>
<dbReference type="AlphaFoldDB" id="A0A316YKX0"/>